<dbReference type="Pfam" id="PF00542">
    <property type="entry name" value="Ribosomal_L12"/>
    <property type="match status" value="1"/>
</dbReference>
<dbReference type="Gene3D" id="3.30.1390.10">
    <property type="match status" value="1"/>
</dbReference>
<accession>A0ABN7ZKN9</accession>
<reference evidence="7 8" key="1">
    <citation type="submission" date="2021-08" db="EMBL/GenBank/DDBJ databases">
        <authorList>
            <person name="Peeters C."/>
        </authorList>
    </citation>
    <scope>NUCLEOTIDE SEQUENCE [LARGE SCALE GENOMIC DNA]</scope>
    <source>
        <strain evidence="7 8">LMG 32289</strain>
    </source>
</reference>
<dbReference type="Proteomes" id="UP000706525">
    <property type="component" value="Unassembled WGS sequence"/>
</dbReference>
<evidence type="ECO:0000313" key="7">
    <source>
        <dbReference type="EMBL" id="CAG9186523.1"/>
    </source>
</evidence>
<keyword evidence="3 4" id="KW-0687">Ribonucleoprotein</keyword>
<dbReference type="CDD" id="cd00387">
    <property type="entry name" value="Ribosomal_L7_L12"/>
    <property type="match status" value="1"/>
</dbReference>
<comment type="subunit">
    <text evidence="4">Homodimer. Part of the ribosomal stalk of the 50S ribosomal subunit. Forms a multimeric L10(L12)X complex, where L10 forms an elongated spine to which 2 to 4 L12 dimers bind in a sequential fashion. Binds GTP-bound translation factors.</text>
</comment>
<evidence type="ECO:0000313" key="8">
    <source>
        <dbReference type="Proteomes" id="UP000706525"/>
    </source>
</evidence>
<dbReference type="Gene3D" id="1.20.5.710">
    <property type="entry name" value="Single helix bin"/>
    <property type="match status" value="1"/>
</dbReference>
<dbReference type="NCBIfam" id="TIGR00855">
    <property type="entry name" value="L12"/>
    <property type="match status" value="1"/>
</dbReference>
<dbReference type="HAMAP" id="MF_00368">
    <property type="entry name" value="Ribosomal_bL12"/>
    <property type="match status" value="1"/>
</dbReference>
<evidence type="ECO:0000256" key="4">
    <source>
        <dbReference type="HAMAP-Rule" id="MF_00368"/>
    </source>
</evidence>
<dbReference type="RefSeq" id="WP_223995661.1">
    <property type="nucleotide sequence ID" value="NZ_CAJZAG010000019.1"/>
</dbReference>
<dbReference type="InterPro" id="IPR013823">
    <property type="entry name" value="Ribosomal_bL12_C"/>
</dbReference>
<organism evidence="7 8">
    <name type="scientific">Cupriavidus pampae</name>
    <dbReference type="NCBI Taxonomy" id="659251"/>
    <lineage>
        <taxon>Bacteria</taxon>
        <taxon>Pseudomonadati</taxon>
        <taxon>Pseudomonadota</taxon>
        <taxon>Betaproteobacteria</taxon>
        <taxon>Burkholderiales</taxon>
        <taxon>Burkholderiaceae</taxon>
        <taxon>Cupriavidus</taxon>
    </lineage>
</organism>
<feature type="domain" description="Large ribosomal subunit protein bL12 oligomerization" evidence="6">
    <location>
        <begin position="5"/>
        <end position="51"/>
    </location>
</feature>
<dbReference type="InterPro" id="IPR000206">
    <property type="entry name" value="Ribosomal_bL12"/>
</dbReference>
<evidence type="ECO:0000256" key="2">
    <source>
        <dbReference type="ARBA" id="ARBA00022980"/>
    </source>
</evidence>
<dbReference type="SUPFAM" id="SSF54736">
    <property type="entry name" value="ClpS-like"/>
    <property type="match status" value="1"/>
</dbReference>
<evidence type="ECO:0000259" key="6">
    <source>
        <dbReference type="Pfam" id="PF16320"/>
    </source>
</evidence>
<comment type="caution">
    <text evidence="7">The sequence shown here is derived from an EMBL/GenBank/DDBJ whole genome shotgun (WGS) entry which is preliminary data.</text>
</comment>
<gene>
    <name evidence="4 7" type="primary">rplL</name>
    <name evidence="7" type="ORF">LMG32289_06481</name>
</gene>
<comment type="similarity">
    <text evidence="1 4">Belongs to the bacterial ribosomal protein bL12 family.</text>
</comment>
<name>A0ABN7ZKN9_9BURK</name>
<evidence type="ECO:0000256" key="1">
    <source>
        <dbReference type="ARBA" id="ARBA00007197"/>
    </source>
</evidence>
<dbReference type="PANTHER" id="PTHR45987">
    <property type="entry name" value="39S RIBOSOMAL PROTEIN L12"/>
    <property type="match status" value="1"/>
</dbReference>
<evidence type="ECO:0000256" key="3">
    <source>
        <dbReference type="ARBA" id="ARBA00023274"/>
    </source>
</evidence>
<dbReference type="SUPFAM" id="SSF48300">
    <property type="entry name" value="Ribosomal protein L7/12, oligomerisation (N-terminal) domain"/>
    <property type="match status" value="1"/>
</dbReference>
<evidence type="ECO:0000259" key="5">
    <source>
        <dbReference type="Pfam" id="PF00542"/>
    </source>
</evidence>
<proteinExistence type="inferred from homology"/>
<dbReference type="PANTHER" id="PTHR45987:SF4">
    <property type="entry name" value="LARGE RIBOSOMAL SUBUNIT PROTEIN BL12M"/>
    <property type="match status" value="1"/>
</dbReference>
<dbReference type="InterPro" id="IPR014719">
    <property type="entry name" value="Ribosomal_bL12_C/ClpS-like"/>
</dbReference>
<sequence length="124" mass="12579">MAISKDDILEAVGAMSVMELNDLVKAFEEKFGVSAAAMAVAAAPGAGGAAAAEEKTEFNVVLAEVGANKVGVIKAVREITGLGLKEAKDLVDGAPKPVKEGVDKAAADEAKKKLEDAGAKVEIK</sequence>
<dbReference type="Pfam" id="PF16320">
    <property type="entry name" value="Ribosomal_L12_N"/>
    <property type="match status" value="1"/>
</dbReference>
<keyword evidence="2 4" id="KW-0689">Ribosomal protein</keyword>
<keyword evidence="8" id="KW-1185">Reference proteome</keyword>
<comment type="function">
    <text evidence="4">Forms part of the ribosomal stalk which helps the ribosome interact with GTP-bound translation factors. Is thus essential for accurate translation.</text>
</comment>
<dbReference type="GO" id="GO:0005840">
    <property type="term" value="C:ribosome"/>
    <property type="evidence" value="ECO:0007669"/>
    <property type="project" value="UniProtKB-KW"/>
</dbReference>
<feature type="domain" description="Large ribosomal subunit protein bL12 C-terminal" evidence="5">
    <location>
        <begin position="58"/>
        <end position="124"/>
    </location>
</feature>
<dbReference type="EMBL" id="CAJZAG010000019">
    <property type="protein sequence ID" value="CAG9186523.1"/>
    <property type="molecule type" value="Genomic_DNA"/>
</dbReference>
<dbReference type="InterPro" id="IPR036235">
    <property type="entry name" value="Ribosomal_bL12_oligo_N_sf"/>
</dbReference>
<protein>
    <recommendedName>
        <fullName evidence="4">Large ribosomal subunit protein bL12</fullName>
    </recommendedName>
</protein>
<dbReference type="InterPro" id="IPR008932">
    <property type="entry name" value="Ribosomal_bL12_oligo"/>
</dbReference>